<reference evidence="1" key="1">
    <citation type="thesis" date="2020" institute="ProQuest LLC" country="789 East Eisenhower Parkway, Ann Arbor, MI, USA">
        <title>Comparative Genomics and Chromosome Evolution.</title>
        <authorList>
            <person name="Mudd A.B."/>
        </authorList>
    </citation>
    <scope>NUCLEOTIDE SEQUENCE</scope>
    <source>
        <strain evidence="1">237g6f4</strain>
        <tissue evidence="1">Blood</tissue>
    </source>
</reference>
<dbReference type="Proteomes" id="UP000824782">
    <property type="component" value="Unassembled WGS sequence"/>
</dbReference>
<evidence type="ECO:0000313" key="1">
    <source>
        <dbReference type="EMBL" id="KAG8582176.1"/>
    </source>
</evidence>
<dbReference type="AlphaFoldDB" id="A0AAV7CBD5"/>
<name>A0AAV7CBD5_ENGPU</name>
<protein>
    <submittedName>
        <fullName evidence="1">Uncharacterized protein</fullName>
    </submittedName>
</protein>
<accession>A0AAV7CBD5</accession>
<proteinExistence type="predicted"/>
<comment type="caution">
    <text evidence="1">The sequence shown here is derived from an EMBL/GenBank/DDBJ whole genome shotgun (WGS) entry which is preliminary data.</text>
</comment>
<keyword evidence="2" id="KW-1185">Reference proteome</keyword>
<evidence type="ECO:0000313" key="2">
    <source>
        <dbReference type="Proteomes" id="UP000824782"/>
    </source>
</evidence>
<gene>
    <name evidence="1" type="ORF">GDO81_007945</name>
</gene>
<dbReference type="EMBL" id="WNYA01000003">
    <property type="protein sequence ID" value="KAG8582176.1"/>
    <property type="molecule type" value="Genomic_DNA"/>
</dbReference>
<organism evidence="1 2">
    <name type="scientific">Engystomops pustulosus</name>
    <name type="common">Tungara frog</name>
    <name type="synonym">Physalaemus pustulosus</name>
    <dbReference type="NCBI Taxonomy" id="76066"/>
    <lineage>
        <taxon>Eukaryota</taxon>
        <taxon>Metazoa</taxon>
        <taxon>Chordata</taxon>
        <taxon>Craniata</taxon>
        <taxon>Vertebrata</taxon>
        <taxon>Euteleostomi</taxon>
        <taxon>Amphibia</taxon>
        <taxon>Batrachia</taxon>
        <taxon>Anura</taxon>
        <taxon>Neobatrachia</taxon>
        <taxon>Hyloidea</taxon>
        <taxon>Leptodactylidae</taxon>
        <taxon>Leiuperinae</taxon>
        <taxon>Engystomops</taxon>
    </lineage>
</organism>
<sequence length="321" mass="36636">MDHIIESLISNIGLSSNKLLKGVLLNTAIELFSFIVASPDPSSGYLYHDWTMEDFEDLYNAVPDTGPILESTDVWIPSLTSDGMIDEVKHMPSVVQDTNFITSQHEQDTIYLPMPDKISIQDEQVNVKLDNNLLSNLSTSESFYYLVGPVNVWLEFPFALDMEATPAQTNADDENFTDHDFNCYLGTEFSFLNASLRHRSEEGIEELLLQSENHQLDSYSTLLNYETEAKDTILWDSYDLHLSRSPMQHAHTNLSFGWENEDLSTMEDLITLMEEEMMLLSRQDKNLLSTDLHPNKMLAKKLPTSTPCMKKTRPRGFQTAF</sequence>